<reference evidence="3" key="1">
    <citation type="submission" date="2019-11" db="EMBL/GenBank/DDBJ databases">
        <title>Description of new Acetobacter species.</title>
        <authorList>
            <person name="Cleenwerck I."/>
            <person name="Sombolestani A.S."/>
        </authorList>
    </citation>
    <scope>NUCLEOTIDE SEQUENCE</scope>
    <source>
        <strain evidence="3">LMG 1626</strain>
    </source>
</reference>
<feature type="compositionally biased region" description="Low complexity" evidence="1">
    <location>
        <begin position="22"/>
        <end position="32"/>
    </location>
</feature>
<dbReference type="EMBL" id="WOTH01000032">
    <property type="protein sequence ID" value="NHO54760.1"/>
    <property type="molecule type" value="Genomic_DNA"/>
</dbReference>
<accession>A0A967EE74</accession>
<protein>
    <submittedName>
        <fullName evidence="3">Type IV secretion protein DotH</fullName>
    </submittedName>
</protein>
<dbReference type="InterPro" id="IPR022073">
    <property type="entry name" value="T4BSS_DotH_IcmK"/>
</dbReference>
<dbReference type="RefSeq" id="WP_166317420.1">
    <property type="nucleotide sequence ID" value="NZ_WOTH01000032.1"/>
</dbReference>
<organism evidence="3 4">
    <name type="scientific">Acetobacter estunensis</name>
    <dbReference type="NCBI Taxonomy" id="104097"/>
    <lineage>
        <taxon>Bacteria</taxon>
        <taxon>Pseudomonadati</taxon>
        <taxon>Pseudomonadota</taxon>
        <taxon>Alphaproteobacteria</taxon>
        <taxon>Acetobacterales</taxon>
        <taxon>Acetobacteraceae</taxon>
        <taxon>Acetobacter</taxon>
    </lineage>
</organism>
<evidence type="ECO:0000313" key="3">
    <source>
        <dbReference type="EMBL" id="NHO54760.1"/>
    </source>
</evidence>
<feature type="signal peptide" evidence="2">
    <location>
        <begin position="1"/>
        <end position="22"/>
    </location>
</feature>
<comment type="caution">
    <text evidence="3">The sequence shown here is derived from an EMBL/GenBank/DDBJ whole genome shotgun (WGS) entry which is preliminary data.</text>
</comment>
<sequence length="319" mass="33764">MRTSLLVAVSLALVVTTGAAYAQPAPAPSDQPSQDDQDREAAADDAIPLSPRMILELGHRIKAAERAKEQVATEVATPNNRPAIRVSFAPGQQTSLIFTSKGYPTAISFVDRTGAPWPIAWNTNGRSANPDGGMNCSDTKGGGGSPAVQTMGFYTCVPAKGSNTLNIEPLSLVPRGGLLVTLKDAPKPISFLLVAGRGTYDDNLTIRVSEDGPNAKADLNTQESAPGTAQPFMNAMLSGIPPASAVPQSIEGLSPDEARGWRIGSEMYLRTRLKLMTPAWDSSENGEDGYTLYAFRQTPYILLSASGRTVSAALKDMNQ</sequence>
<feature type="region of interest" description="Disordered" evidence="1">
    <location>
        <begin position="22"/>
        <end position="48"/>
    </location>
</feature>
<gene>
    <name evidence="3" type="ORF">GOB87_12535</name>
</gene>
<keyword evidence="4" id="KW-1185">Reference proteome</keyword>
<evidence type="ECO:0000256" key="1">
    <source>
        <dbReference type="SAM" id="MobiDB-lite"/>
    </source>
</evidence>
<dbReference type="AlphaFoldDB" id="A0A967EE74"/>
<proteinExistence type="predicted"/>
<keyword evidence="2" id="KW-0732">Signal</keyword>
<name>A0A967EE74_9PROT</name>
<evidence type="ECO:0000256" key="2">
    <source>
        <dbReference type="SAM" id="SignalP"/>
    </source>
</evidence>
<dbReference type="Pfam" id="PF12293">
    <property type="entry name" value="T4BSS_DotH_IcmK"/>
    <property type="match status" value="1"/>
</dbReference>
<dbReference type="Proteomes" id="UP000597459">
    <property type="component" value="Unassembled WGS sequence"/>
</dbReference>
<feature type="chain" id="PRO_5036803095" evidence="2">
    <location>
        <begin position="23"/>
        <end position="319"/>
    </location>
</feature>
<evidence type="ECO:0000313" key="4">
    <source>
        <dbReference type="Proteomes" id="UP000597459"/>
    </source>
</evidence>